<evidence type="ECO:0000313" key="2">
    <source>
        <dbReference type="WBParaSite" id="PgR030_g022_t01"/>
    </source>
</evidence>
<name>A0A915B7U0_PARUN</name>
<reference evidence="2 3" key="1">
    <citation type="submission" date="2022-11" db="UniProtKB">
        <authorList>
            <consortium name="WormBaseParasite"/>
        </authorList>
    </citation>
    <scope>IDENTIFICATION</scope>
</reference>
<sequence>MDIEENTLLKAFVRSASNGHVYAEMGPGITGRIEQRRSTDNLKPDQLITVRVLRVFPNGGVKLLYMGTAAVEHVDEKTASLEEREDRKRLMSTRTSELESGVVSARKKSRMAGFSGSVDKPLVVDPLTV</sequence>
<evidence type="ECO:0000313" key="1">
    <source>
        <dbReference type="Proteomes" id="UP000887569"/>
    </source>
</evidence>
<dbReference type="InterPro" id="IPR012340">
    <property type="entry name" value="NA-bd_OB-fold"/>
</dbReference>
<dbReference type="SUPFAM" id="SSF50249">
    <property type="entry name" value="Nucleic acid-binding proteins"/>
    <property type="match status" value="1"/>
</dbReference>
<dbReference type="AlphaFoldDB" id="A0A915B7U0"/>
<accession>A0A915B7U0</accession>
<keyword evidence="1" id="KW-1185">Reference proteome</keyword>
<dbReference type="Proteomes" id="UP000887569">
    <property type="component" value="Unplaced"/>
</dbReference>
<dbReference type="WBParaSite" id="PgR030_g022_t02">
    <property type="protein sequence ID" value="PgR030_g022_t02"/>
    <property type="gene ID" value="PgR030_g022"/>
</dbReference>
<evidence type="ECO:0000313" key="3">
    <source>
        <dbReference type="WBParaSite" id="PgR030_g022_t02"/>
    </source>
</evidence>
<proteinExistence type="predicted"/>
<dbReference type="WBParaSite" id="PgR030_g022_t01">
    <property type="protein sequence ID" value="PgR030_g022_t01"/>
    <property type="gene ID" value="PgR030_g022"/>
</dbReference>
<protein>
    <submittedName>
        <fullName evidence="2 3">S1 motif domain-containing protein</fullName>
    </submittedName>
</protein>
<organism evidence="1 2">
    <name type="scientific">Parascaris univalens</name>
    <name type="common">Nematode worm</name>
    <dbReference type="NCBI Taxonomy" id="6257"/>
    <lineage>
        <taxon>Eukaryota</taxon>
        <taxon>Metazoa</taxon>
        <taxon>Ecdysozoa</taxon>
        <taxon>Nematoda</taxon>
        <taxon>Chromadorea</taxon>
        <taxon>Rhabditida</taxon>
        <taxon>Spirurina</taxon>
        <taxon>Ascaridomorpha</taxon>
        <taxon>Ascaridoidea</taxon>
        <taxon>Ascarididae</taxon>
        <taxon>Parascaris</taxon>
    </lineage>
</organism>